<name>A0A2P5XZL4_GOSBA</name>
<dbReference type="Proteomes" id="UP000239757">
    <property type="component" value="Unassembled WGS sequence"/>
</dbReference>
<dbReference type="EMBL" id="KZ663957">
    <property type="protein sequence ID" value="PPS08778.1"/>
    <property type="molecule type" value="Genomic_DNA"/>
</dbReference>
<feature type="coiled-coil region" evidence="1">
    <location>
        <begin position="13"/>
        <end position="40"/>
    </location>
</feature>
<keyword evidence="1" id="KW-0175">Coiled coil</keyword>
<gene>
    <name evidence="2" type="ORF">GOBAR_AA11867</name>
</gene>
<evidence type="ECO:0000256" key="1">
    <source>
        <dbReference type="SAM" id="Coils"/>
    </source>
</evidence>
<protein>
    <submittedName>
        <fullName evidence="2">Uncharacterized protein</fullName>
    </submittedName>
</protein>
<proteinExistence type="predicted"/>
<sequence length="307" mass="34854">MLSKFISVSETHFQNTETALKNQQASIQGLETQIGQLSKLISERPQGSLPNKEGFIAPEPELQQDNTMNKGREEIEELDEWREHKPRTHDKLKLRKNKSDTSPNQLKVGDTILLDVVDPHINTTTPNEEIPLMVLNIFPFGTVEVSHPKFGTFKHTWLDTRACLRPWPSRGRNTTVRYSRVEAGHDFPKTRDEINLHGCATSPWVNLIGEHGRGKRNPWACQGQGSILFLRQGHPTRPCHSAVDNNTGAWYLIMGGGKANTARHGRAIWPCTTHVQETRAWDSSQARTKIAKFETHGLNLIRTREWP</sequence>
<evidence type="ECO:0000313" key="2">
    <source>
        <dbReference type="EMBL" id="PPS08778.1"/>
    </source>
</evidence>
<dbReference type="AlphaFoldDB" id="A0A2P5XZL4"/>
<organism evidence="2 3">
    <name type="scientific">Gossypium barbadense</name>
    <name type="common">Sea Island cotton</name>
    <name type="synonym">Hibiscus barbadensis</name>
    <dbReference type="NCBI Taxonomy" id="3634"/>
    <lineage>
        <taxon>Eukaryota</taxon>
        <taxon>Viridiplantae</taxon>
        <taxon>Streptophyta</taxon>
        <taxon>Embryophyta</taxon>
        <taxon>Tracheophyta</taxon>
        <taxon>Spermatophyta</taxon>
        <taxon>Magnoliopsida</taxon>
        <taxon>eudicotyledons</taxon>
        <taxon>Gunneridae</taxon>
        <taxon>Pentapetalae</taxon>
        <taxon>rosids</taxon>
        <taxon>malvids</taxon>
        <taxon>Malvales</taxon>
        <taxon>Malvaceae</taxon>
        <taxon>Malvoideae</taxon>
        <taxon>Gossypium</taxon>
    </lineage>
</organism>
<reference evidence="2 3" key="1">
    <citation type="submission" date="2015-01" db="EMBL/GenBank/DDBJ databases">
        <title>Genome of allotetraploid Gossypium barbadense reveals genomic plasticity and fiber elongation in cotton evolution.</title>
        <authorList>
            <person name="Chen X."/>
            <person name="Liu X."/>
            <person name="Zhao B."/>
            <person name="Zheng H."/>
            <person name="Hu Y."/>
            <person name="Lu G."/>
            <person name="Yang C."/>
            <person name="Chen J."/>
            <person name="Shan C."/>
            <person name="Zhang L."/>
            <person name="Zhou Y."/>
            <person name="Wang L."/>
            <person name="Guo W."/>
            <person name="Bai Y."/>
            <person name="Ruan J."/>
            <person name="Shangguan X."/>
            <person name="Mao Y."/>
            <person name="Jiang J."/>
            <person name="Zhu Y."/>
            <person name="Lei J."/>
            <person name="Kang H."/>
            <person name="Chen S."/>
            <person name="He X."/>
            <person name="Wang R."/>
            <person name="Wang Y."/>
            <person name="Chen J."/>
            <person name="Wang L."/>
            <person name="Yu S."/>
            <person name="Wang B."/>
            <person name="Wei J."/>
            <person name="Song S."/>
            <person name="Lu X."/>
            <person name="Gao Z."/>
            <person name="Gu W."/>
            <person name="Deng X."/>
            <person name="Ma D."/>
            <person name="Wang S."/>
            <person name="Liang W."/>
            <person name="Fang L."/>
            <person name="Cai C."/>
            <person name="Zhu X."/>
            <person name="Zhou B."/>
            <person name="Zhang Y."/>
            <person name="Chen Z."/>
            <person name="Xu S."/>
            <person name="Zhu R."/>
            <person name="Wang S."/>
            <person name="Zhang T."/>
            <person name="Zhao G."/>
        </authorList>
    </citation>
    <scope>NUCLEOTIDE SEQUENCE [LARGE SCALE GENOMIC DNA]</scope>
    <source>
        <strain evidence="3">cv. Xinhai21</strain>
        <tissue evidence="2">Leaf</tissue>
    </source>
</reference>
<evidence type="ECO:0000313" key="3">
    <source>
        <dbReference type="Proteomes" id="UP000239757"/>
    </source>
</evidence>
<accession>A0A2P5XZL4</accession>